<evidence type="ECO:0000313" key="2">
    <source>
        <dbReference type="Proteomes" id="UP001200470"/>
    </source>
</evidence>
<dbReference type="Pfam" id="PF18939">
    <property type="entry name" value="DUF5686"/>
    <property type="match status" value="2"/>
</dbReference>
<keyword evidence="2" id="KW-1185">Reference proteome</keyword>
<organism evidence="1 2">
    <name type="scientific">Xylanibacter brevis</name>
    <dbReference type="NCBI Taxonomy" id="83231"/>
    <lineage>
        <taxon>Bacteria</taxon>
        <taxon>Pseudomonadati</taxon>
        <taxon>Bacteroidota</taxon>
        <taxon>Bacteroidia</taxon>
        <taxon>Bacteroidales</taxon>
        <taxon>Prevotellaceae</taxon>
        <taxon>Xylanibacter</taxon>
    </lineage>
</organism>
<dbReference type="EMBL" id="JADYTN010000010">
    <property type="protein sequence ID" value="MCF2563672.1"/>
    <property type="molecule type" value="Genomic_DNA"/>
</dbReference>
<protein>
    <recommendedName>
        <fullName evidence="3">LPS-assembly protein LptD</fullName>
    </recommendedName>
</protein>
<dbReference type="RefSeq" id="WP_301637988.1">
    <property type="nucleotide sequence ID" value="NZ_JADYTN010000010.1"/>
</dbReference>
<reference evidence="1 2" key="1">
    <citation type="submission" date="2020-12" db="EMBL/GenBank/DDBJ databases">
        <title>Whole genome sequences of gut porcine anaerobes.</title>
        <authorList>
            <person name="Kubasova T."/>
            <person name="Jahodarova E."/>
            <person name="Rychlik I."/>
        </authorList>
    </citation>
    <scope>NUCLEOTIDE SEQUENCE [LARGE SCALE GENOMIC DNA]</scope>
    <source>
        <strain evidence="1 2">An925</strain>
    </source>
</reference>
<name>A0ABS9CH85_9BACT</name>
<gene>
    <name evidence="1" type="ORF">I6E12_06055</name>
</gene>
<evidence type="ECO:0000313" key="1">
    <source>
        <dbReference type="EMBL" id="MCF2563672.1"/>
    </source>
</evidence>
<accession>A0ABS9CH85</accession>
<comment type="caution">
    <text evidence="1">The sequence shown here is derived from an EMBL/GenBank/DDBJ whole genome shotgun (WGS) entry which is preliminary data.</text>
</comment>
<sequence length="673" mass="78926">MKHPSARIMMLGMMIFMSSIFVYASQPTDSLLIQRVWEYGRKLPVFYSDSTSNSYMRYVIDARRRNPILFLVPSMYVVAKGERRYIGEVYGKLNIDKDGHFKMKRQVVSGTIPRNRSVMPTTLEYLTPDLYGKTIYDQRLLSPFHRSNRHFYRFTTHHVSNNMFRIDFRPRLNNTQLVTGNAIVDQRTGRIHLASFKGEYDMIAFRVQVIPNTGERELRLPQWCSTEAHLGFIGNSIDARFIATYNAPKEVADTIHIQADRKMMDTLRTTPLGKLENEIYAHYHSMRSKTDSIGQDTIKRSKWKEWAVDVIGDQLISSMSLNAGGASIKASPLFNPLYLSYSQSRGLAYKMKISMQYAWNAHRYLTFTPRLGYNFKIKQFYFTAPLRMTYNPKRDGYAEVIWANGNRIINSSVIDKINNRSQAATDEQLGELQYFNDNNLKMVNNIGITDWFEVTAGLIYHQRTAVNKKMMQEAGHPVTYRSFSPLLTLQFTPWKKGPILTANYERSIRNVLRSNLEYERWEFDATYQKRMDCMRLLNVRFGGGFYTNQKTSYFVDYANFRDENLPNGWDDDWTGQFQLLSRNWYNASDYYLRGHVSYESPLLMLSWMPWIGRYIETERIYLSTLSIEHTRPYTEIGYGFTTRFVSIGLFASFLKTQYQEIGCKFTFELFRKW</sequence>
<dbReference type="InterPro" id="IPR043741">
    <property type="entry name" value="DUF5686"/>
</dbReference>
<evidence type="ECO:0008006" key="3">
    <source>
        <dbReference type="Google" id="ProtNLM"/>
    </source>
</evidence>
<dbReference type="Proteomes" id="UP001200470">
    <property type="component" value="Unassembled WGS sequence"/>
</dbReference>
<proteinExistence type="predicted"/>